<organism evidence="1 2">
    <name type="scientific">Caenorhabditis tropicalis</name>
    <dbReference type="NCBI Taxonomy" id="1561998"/>
    <lineage>
        <taxon>Eukaryota</taxon>
        <taxon>Metazoa</taxon>
        <taxon>Ecdysozoa</taxon>
        <taxon>Nematoda</taxon>
        <taxon>Chromadorea</taxon>
        <taxon>Rhabditida</taxon>
        <taxon>Rhabditina</taxon>
        <taxon>Rhabditomorpha</taxon>
        <taxon>Rhabditoidea</taxon>
        <taxon>Rhabditidae</taxon>
        <taxon>Peloderinae</taxon>
        <taxon>Caenorhabditis</taxon>
    </lineage>
</organism>
<accession>A0A1I7TBC2</accession>
<protein>
    <submittedName>
        <fullName evidence="2">Uncharacterized protein</fullName>
    </submittedName>
</protein>
<proteinExistence type="predicted"/>
<evidence type="ECO:0000313" key="2">
    <source>
        <dbReference type="WBParaSite" id="Csp11.Scaffold571.g4270.t1"/>
    </source>
</evidence>
<dbReference type="AlphaFoldDB" id="A0A1I7TBC2"/>
<reference evidence="2" key="1">
    <citation type="submission" date="2016-11" db="UniProtKB">
        <authorList>
            <consortium name="WormBaseParasite"/>
        </authorList>
    </citation>
    <scope>IDENTIFICATION</scope>
</reference>
<evidence type="ECO:0000313" key="1">
    <source>
        <dbReference type="Proteomes" id="UP000095282"/>
    </source>
</evidence>
<keyword evidence="1" id="KW-1185">Reference proteome</keyword>
<dbReference type="WBParaSite" id="Csp11.Scaffold571.g4270.t1">
    <property type="protein sequence ID" value="Csp11.Scaffold571.g4270.t1"/>
    <property type="gene ID" value="Csp11.Scaffold571.g4270"/>
</dbReference>
<sequence>MRAMSCILVLNRQLENKGTILKNGIENLKLIQINLVVFGGKDLHFLLNKMRLIHLLFSLVSLGKVSLLLRERRSPGLPAERGSTE</sequence>
<name>A0A1I7TBC2_9PELO</name>
<dbReference type="Proteomes" id="UP000095282">
    <property type="component" value="Unplaced"/>
</dbReference>